<accession>A0A1W1CX15</accession>
<reference evidence="1" key="1">
    <citation type="submission" date="2016-10" db="EMBL/GenBank/DDBJ databases">
        <authorList>
            <person name="de Groot N.N."/>
        </authorList>
    </citation>
    <scope>NUCLEOTIDE SEQUENCE</scope>
</reference>
<proteinExistence type="predicted"/>
<protein>
    <submittedName>
        <fullName evidence="1">Uncharacterized protein</fullName>
    </submittedName>
</protein>
<dbReference type="EMBL" id="FPHK01000142">
    <property type="protein sequence ID" value="SFV70265.1"/>
    <property type="molecule type" value="Genomic_DNA"/>
</dbReference>
<organism evidence="1">
    <name type="scientific">hydrothermal vent metagenome</name>
    <dbReference type="NCBI Taxonomy" id="652676"/>
    <lineage>
        <taxon>unclassified sequences</taxon>
        <taxon>metagenomes</taxon>
        <taxon>ecological metagenomes</taxon>
    </lineage>
</organism>
<sequence length="89" mass="10454">MTDIPIVLNDHLICIVFDHTTDETYIKAAENLNSLLKELEFKNNFFLSVVHSSEFPDNPLEMTNTLMDRLEYAIEHKLFNTVIYEDYIV</sequence>
<evidence type="ECO:0000313" key="1">
    <source>
        <dbReference type="EMBL" id="SFV70265.1"/>
    </source>
</evidence>
<name>A0A1W1CX15_9ZZZZ</name>
<gene>
    <name evidence="1" type="ORF">MNB_SM-6-1017</name>
</gene>
<dbReference type="AlphaFoldDB" id="A0A1W1CX15"/>